<dbReference type="Proteomes" id="UP000054007">
    <property type="component" value="Unassembled WGS sequence"/>
</dbReference>
<keyword evidence="2" id="KW-1185">Reference proteome</keyword>
<sequence>MTSYCYEIAQWPASQAFQADQRIATAAFDIIQGVQQPLPLWNGLGKGEGQRKSFWGIVAWETSDEHKAFMESDKFPTLQRYLAPTFAQPDTGGGATYAHFSTDPASVFGQEDVLVAIATLKDGCSPLLGLVATSMQQSSDFEIAVANVEGNPKQFVIVQRAHDRDDGNVAYDVSSSPM</sequence>
<evidence type="ECO:0008006" key="3">
    <source>
        <dbReference type="Google" id="ProtNLM"/>
    </source>
</evidence>
<dbReference type="OrthoDB" id="3830579at2759"/>
<dbReference type="EMBL" id="KN880447">
    <property type="protein sequence ID" value="KIY72083.1"/>
    <property type="molecule type" value="Genomic_DNA"/>
</dbReference>
<gene>
    <name evidence="1" type="ORF">CYLTODRAFT_418260</name>
</gene>
<name>A0A0D7BND2_9AGAR</name>
<proteinExistence type="predicted"/>
<dbReference type="AlphaFoldDB" id="A0A0D7BND2"/>
<reference evidence="1 2" key="1">
    <citation type="journal article" date="2015" name="Fungal Genet. Biol.">
        <title>Evolution of novel wood decay mechanisms in Agaricales revealed by the genome sequences of Fistulina hepatica and Cylindrobasidium torrendii.</title>
        <authorList>
            <person name="Floudas D."/>
            <person name="Held B.W."/>
            <person name="Riley R."/>
            <person name="Nagy L.G."/>
            <person name="Koehler G."/>
            <person name="Ransdell A.S."/>
            <person name="Younus H."/>
            <person name="Chow J."/>
            <person name="Chiniquy J."/>
            <person name="Lipzen A."/>
            <person name="Tritt A."/>
            <person name="Sun H."/>
            <person name="Haridas S."/>
            <person name="LaButti K."/>
            <person name="Ohm R.A."/>
            <person name="Kues U."/>
            <person name="Blanchette R.A."/>
            <person name="Grigoriev I.V."/>
            <person name="Minto R.E."/>
            <person name="Hibbett D.S."/>
        </authorList>
    </citation>
    <scope>NUCLEOTIDE SEQUENCE [LARGE SCALE GENOMIC DNA]</scope>
    <source>
        <strain evidence="1 2">FP15055 ss-10</strain>
    </source>
</reference>
<evidence type="ECO:0000313" key="1">
    <source>
        <dbReference type="EMBL" id="KIY72083.1"/>
    </source>
</evidence>
<accession>A0A0D7BND2</accession>
<evidence type="ECO:0000313" key="2">
    <source>
        <dbReference type="Proteomes" id="UP000054007"/>
    </source>
</evidence>
<protein>
    <recommendedName>
        <fullName evidence="3">ABM domain-containing protein</fullName>
    </recommendedName>
</protein>
<organism evidence="1 2">
    <name type="scientific">Cylindrobasidium torrendii FP15055 ss-10</name>
    <dbReference type="NCBI Taxonomy" id="1314674"/>
    <lineage>
        <taxon>Eukaryota</taxon>
        <taxon>Fungi</taxon>
        <taxon>Dikarya</taxon>
        <taxon>Basidiomycota</taxon>
        <taxon>Agaricomycotina</taxon>
        <taxon>Agaricomycetes</taxon>
        <taxon>Agaricomycetidae</taxon>
        <taxon>Agaricales</taxon>
        <taxon>Marasmiineae</taxon>
        <taxon>Physalacriaceae</taxon>
        <taxon>Cylindrobasidium</taxon>
    </lineage>
</organism>